<keyword evidence="2" id="KW-1185">Reference proteome</keyword>
<accession>A0A409YXN4</accession>
<dbReference type="InParanoid" id="A0A409YXN4"/>
<sequence length="174" mass="19759">MLRDNDRCVMTGYICELRTLDRSDPHQKITHVTPMLLIPRFVDRPIDAGNAKLGTMYQFVKAYCNVDLEIDGFDNFDNAISLGSDVRTRFLNCLLWLHQDDQNPQLSSECVYRVGGVAGTITEELEDKFLTEISCTPYMHAFGVVVAQVPDPRRIAFHRSMGQIIYLSGVARLE</sequence>
<evidence type="ECO:0000313" key="2">
    <source>
        <dbReference type="Proteomes" id="UP000284842"/>
    </source>
</evidence>
<gene>
    <name evidence="1" type="ORF">CVT24_003265</name>
</gene>
<dbReference type="EMBL" id="NHTK01000351">
    <property type="protein sequence ID" value="PPR07723.1"/>
    <property type="molecule type" value="Genomic_DNA"/>
</dbReference>
<dbReference type="Proteomes" id="UP000284842">
    <property type="component" value="Unassembled WGS sequence"/>
</dbReference>
<dbReference type="AlphaFoldDB" id="A0A409YXN4"/>
<comment type="caution">
    <text evidence="1">The sequence shown here is derived from an EMBL/GenBank/DDBJ whole genome shotgun (WGS) entry which is preliminary data.</text>
</comment>
<evidence type="ECO:0000313" key="1">
    <source>
        <dbReference type="EMBL" id="PPR07723.1"/>
    </source>
</evidence>
<protein>
    <submittedName>
        <fullName evidence="1">Uncharacterized protein</fullName>
    </submittedName>
</protein>
<organism evidence="1 2">
    <name type="scientific">Panaeolus cyanescens</name>
    <dbReference type="NCBI Taxonomy" id="181874"/>
    <lineage>
        <taxon>Eukaryota</taxon>
        <taxon>Fungi</taxon>
        <taxon>Dikarya</taxon>
        <taxon>Basidiomycota</taxon>
        <taxon>Agaricomycotina</taxon>
        <taxon>Agaricomycetes</taxon>
        <taxon>Agaricomycetidae</taxon>
        <taxon>Agaricales</taxon>
        <taxon>Agaricineae</taxon>
        <taxon>Galeropsidaceae</taxon>
        <taxon>Panaeolus</taxon>
    </lineage>
</organism>
<reference evidence="1 2" key="1">
    <citation type="journal article" date="2018" name="Evol. Lett.">
        <title>Horizontal gene cluster transfer increased hallucinogenic mushroom diversity.</title>
        <authorList>
            <person name="Reynolds H.T."/>
            <person name="Vijayakumar V."/>
            <person name="Gluck-Thaler E."/>
            <person name="Korotkin H.B."/>
            <person name="Matheny P.B."/>
            <person name="Slot J.C."/>
        </authorList>
    </citation>
    <scope>NUCLEOTIDE SEQUENCE [LARGE SCALE GENOMIC DNA]</scope>
    <source>
        <strain evidence="1 2">2629</strain>
    </source>
</reference>
<proteinExistence type="predicted"/>
<name>A0A409YXN4_9AGAR</name>